<dbReference type="Pfam" id="PF00930">
    <property type="entry name" value="DPPIV_N"/>
    <property type="match status" value="1"/>
</dbReference>
<dbReference type="PANTHER" id="PTHR11731:SF193">
    <property type="entry name" value="DIPEPTIDYL PEPTIDASE 9"/>
    <property type="match status" value="1"/>
</dbReference>
<protein>
    <submittedName>
        <fullName evidence="3">Dipeptidyl aminopeptidase/acylaminoacyl peptidase</fullName>
    </submittedName>
</protein>
<dbReference type="GO" id="GO:0006508">
    <property type="term" value="P:proteolysis"/>
    <property type="evidence" value="ECO:0007669"/>
    <property type="project" value="InterPro"/>
</dbReference>
<reference evidence="3 4" key="1">
    <citation type="submission" date="2016-04" db="EMBL/GenBank/DDBJ databases">
        <title>Complete genome sequence of Dokdonella koreensis DS-123T.</title>
        <authorList>
            <person name="Kim J.F."/>
            <person name="Lee H."/>
            <person name="Kwak M.-J."/>
        </authorList>
    </citation>
    <scope>NUCLEOTIDE SEQUENCE [LARGE SCALE GENOMIC DNA]</scope>
    <source>
        <strain evidence="3 4">DS-123</strain>
    </source>
</reference>
<organism evidence="3 4">
    <name type="scientific">Dokdonella koreensis DS-123</name>
    <dbReference type="NCBI Taxonomy" id="1300342"/>
    <lineage>
        <taxon>Bacteria</taxon>
        <taxon>Pseudomonadati</taxon>
        <taxon>Pseudomonadota</taxon>
        <taxon>Gammaproteobacteria</taxon>
        <taxon>Lysobacterales</taxon>
        <taxon>Rhodanobacteraceae</taxon>
        <taxon>Dokdonella</taxon>
    </lineage>
</organism>
<keyword evidence="3" id="KW-0645">Protease</keyword>
<dbReference type="Pfam" id="PF00326">
    <property type="entry name" value="Peptidase_S9"/>
    <property type="match status" value="1"/>
</dbReference>
<keyword evidence="3" id="KW-0378">Hydrolase</keyword>
<dbReference type="PANTHER" id="PTHR11731">
    <property type="entry name" value="PROTEASE FAMILY S9B,C DIPEPTIDYL-PEPTIDASE IV-RELATED"/>
    <property type="match status" value="1"/>
</dbReference>
<dbReference type="InterPro" id="IPR001375">
    <property type="entry name" value="Peptidase_S9_cat"/>
</dbReference>
<dbReference type="Proteomes" id="UP000076830">
    <property type="component" value="Chromosome"/>
</dbReference>
<evidence type="ECO:0000313" key="4">
    <source>
        <dbReference type="Proteomes" id="UP000076830"/>
    </source>
</evidence>
<dbReference type="SUPFAM" id="SSF53474">
    <property type="entry name" value="alpha/beta-Hydrolases"/>
    <property type="match status" value="1"/>
</dbReference>
<dbReference type="Gene3D" id="3.40.50.1820">
    <property type="entry name" value="alpha/beta hydrolase"/>
    <property type="match status" value="1"/>
</dbReference>
<dbReference type="AlphaFoldDB" id="A0A167G1S7"/>
<dbReference type="SUPFAM" id="SSF82171">
    <property type="entry name" value="DPP6 N-terminal domain-like"/>
    <property type="match status" value="1"/>
</dbReference>
<feature type="domain" description="Dipeptidylpeptidase IV N-terminal" evidence="2">
    <location>
        <begin position="111"/>
        <end position="434"/>
    </location>
</feature>
<dbReference type="GO" id="GO:0008239">
    <property type="term" value="F:dipeptidyl-peptidase activity"/>
    <property type="evidence" value="ECO:0007669"/>
    <property type="project" value="TreeGrafter"/>
</dbReference>
<dbReference type="KEGG" id="dko:I596_18"/>
<sequence>MAEKLSLQSVYEGGGLNGPVPRSLKISPDGQRVTFLRAKAGDQNRLDLWEYHVKDQRTRLLVDADTLGGEEALSDAEKARRERARMAGLSGIVDYHWSPDGTKLLFPVGGELYLYELAAKDKPLRKLDTGGDFIDPQISPAGGYVSFVRDQNLWVIELATDTLRPLTRDGGGTIHNGEAEFVAQEEMSRSEGYWWAPDDSAIAFQRYDEAAVPVVKRFEVYADRTDVIEQRYPAAGDPNVESRLGLVAPGGGAVRWIDLGEDRDIYLARVKWLPDARRLSYQIQPRSQRRLDLKLVDVATLEQRTLLSETSSTWINLNDDLRFLDKHQAFIWGSERTGFHHLYLYDLDGTLKHAISRGDWNIDGLSGVDEKAGLVYVASNRDFVPDTQIYALKLDGSTADRPQRISREDGTHAATFAKSGAFYLDAFSDPHTPPQVSLRKPDGSRLAWIEENRLDERHPYAPYRAAFVEPQFGTLKSDDGQTLHYRLYRPADATDASGEPRRHPVFVFYYGGPGVQSVARSWGDHFNQYMVQRGYVVFTVDNRGMARRGRQFSDAIHRQLGVAEVADQLAGIRWLKEQPFVDGERIGVFGWSYGGYLTTMLLAKASGEIAAGAAVAPVTDWALYDTHYTERYLSTPADNPAGYIRSTPFAWLDGMSAPLLLVHGMADDNVLFTHSTRLMAALQEKGTPFELMTYPGGKHGLSTPAMRMHVYTLITNFFDRTLRRGEAAAAR</sequence>
<keyword evidence="3" id="KW-0031">Aminopeptidase</keyword>
<dbReference type="InterPro" id="IPR029058">
    <property type="entry name" value="AB_hydrolase_fold"/>
</dbReference>
<feature type="domain" description="Peptidase S9 prolyl oligopeptidase catalytic" evidence="1">
    <location>
        <begin position="528"/>
        <end position="723"/>
    </location>
</feature>
<keyword evidence="4" id="KW-1185">Reference proteome</keyword>
<dbReference type="InterPro" id="IPR050278">
    <property type="entry name" value="Serine_Prot_S9B/DPPIV"/>
</dbReference>
<evidence type="ECO:0000259" key="1">
    <source>
        <dbReference type="Pfam" id="PF00326"/>
    </source>
</evidence>
<name>A0A167G1S7_9GAMM</name>
<evidence type="ECO:0000313" key="3">
    <source>
        <dbReference type="EMBL" id="ANB16058.1"/>
    </source>
</evidence>
<gene>
    <name evidence="3" type="ORF">I596_18</name>
</gene>
<dbReference type="GO" id="GO:0004177">
    <property type="term" value="F:aminopeptidase activity"/>
    <property type="evidence" value="ECO:0007669"/>
    <property type="project" value="UniProtKB-KW"/>
</dbReference>
<dbReference type="Gene3D" id="2.140.10.30">
    <property type="entry name" value="Dipeptidylpeptidase IV, N-terminal domain"/>
    <property type="match status" value="1"/>
</dbReference>
<proteinExistence type="predicted"/>
<dbReference type="InterPro" id="IPR002469">
    <property type="entry name" value="Peptidase_S9B_N"/>
</dbReference>
<dbReference type="STRING" id="1300342.I596_18"/>
<dbReference type="EMBL" id="CP015249">
    <property type="protein sequence ID" value="ANB16058.1"/>
    <property type="molecule type" value="Genomic_DNA"/>
</dbReference>
<dbReference type="GO" id="GO:0008236">
    <property type="term" value="F:serine-type peptidase activity"/>
    <property type="evidence" value="ECO:0007669"/>
    <property type="project" value="InterPro"/>
</dbReference>
<accession>A0A167G1S7</accession>
<evidence type="ECO:0000259" key="2">
    <source>
        <dbReference type="Pfam" id="PF00930"/>
    </source>
</evidence>
<dbReference type="PATRIC" id="fig|1300342.3.peg.18"/>